<sequence>MFNNIRRPRKPDPADAAARSGSGRRRGPSVEPSGPAVAAAVHCAQVRRDANAAGGDGGDLRMHPRRS</sequence>
<dbReference type="EMBL" id="JANPWB010000006">
    <property type="protein sequence ID" value="KAJ1175427.1"/>
    <property type="molecule type" value="Genomic_DNA"/>
</dbReference>
<evidence type="ECO:0000313" key="3">
    <source>
        <dbReference type="Proteomes" id="UP001066276"/>
    </source>
</evidence>
<dbReference type="Proteomes" id="UP001066276">
    <property type="component" value="Chromosome 3_2"/>
</dbReference>
<feature type="region of interest" description="Disordered" evidence="1">
    <location>
        <begin position="1"/>
        <end position="37"/>
    </location>
</feature>
<accession>A0AAV7TI23</accession>
<name>A0AAV7TI23_PLEWA</name>
<comment type="caution">
    <text evidence="2">The sequence shown here is derived from an EMBL/GenBank/DDBJ whole genome shotgun (WGS) entry which is preliminary data.</text>
</comment>
<feature type="compositionally biased region" description="Basic and acidic residues" evidence="1">
    <location>
        <begin position="58"/>
        <end position="67"/>
    </location>
</feature>
<evidence type="ECO:0000313" key="2">
    <source>
        <dbReference type="EMBL" id="KAJ1175427.1"/>
    </source>
</evidence>
<proteinExistence type="predicted"/>
<gene>
    <name evidence="2" type="ORF">NDU88_000715</name>
</gene>
<feature type="region of interest" description="Disordered" evidence="1">
    <location>
        <begin position="48"/>
        <end position="67"/>
    </location>
</feature>
<evidence type="ECO:0000256" key="1">
    <source>
        <dbReference type="SAM" id="MobiDB-lite"/>
    </source>
</evidence>
<protein>
    <submittedName>
        <fullName evidence="2">Uncharacterized protein</fullName>
    </submittedName>
</protein>
<dbReference type="AlphaFoldDB" id="A0AAV7TI23"/>
<organism evidence="2 3">
    <name type="scientific">Pleurodeles waltl</name>
    <name type="common">Iberian ribbed newt</name>
    <dbReference type="NCBI Taxonomy" id="8319"/>
    <lineage>
        <taxon>Eukaryota</taxon>
        <taxon>Metazoa</taxon>
        <taxon>Chordata</taxon>
        <taxon>Craniata</taxon>
        <taxon>Vertebrata</taxon>
        <taxon>Euteleostomi</taxon>
        <taxon>Amphibia</taxon>
        <taxon>Batrachia</taxon>
        <taxon>Caudata</taxon>
        <taxon>Salamandroidea</taxon>
        <taxon>Salamandridae</taxon>
        <taxon>Pleurodelinae</taxon>
        <taxon>Pleurodeles</taxon>
    </lineage>
</organism>
<reference evidence="2" key="1">
    <citation type="journal article" date="2022" name="bioRxiv">
        <title>Sequencing and chromosome-scale assembly of the giantPleurodeles waltlgenome.</title>
        <authorList>
            <person name="Brown T."/>
            <person name="Elewa A."/>
            <person name="Iarovenko S."/>
            <person name="Subramanian E."/>
            <person name="Araus A.J."/>
            <person name="Petzold A."/>
            <person name="Susuki M."/>
            <person name="Suzuki K.-i.T."/>
            <person name="Hayashi T."/>
            <person name="Toyoda A."/>
            <person name="Oliveira C."/>
            <person name="Osipova E."/>
            <person name="Leigh N.D."/>
            <person name="Simon A."/>
            <person name="Yun M.H."/>
        </authorList>
    </citation>
    <scope>NUCLEOTIDE SEQUENCE</scope>
    <source>
        <strain evidence="2">20211129_DDA</strain>
        <tissue evidence="2">Liver</tissue>
    </source>
</reference>
<keyword evidence="3" id="KW-1185">Reference proteome</keyword>